<evidence type="ECO:0000313" key="1">
    <source>
        <dbReference type="EMBL" id="MCP8899639.1"/>
    </source>
</evidence>
<dbReference type="InterPro" id="IPR011013">
    <property type="entry name" value="Gal_mutarotase_sf_dom"/>
</dbReference>
<organism evidence="1 2">
    <name type="scientific">Gilvimarinus xylanilyticus</name>
    <dbReference type="NCBI Taxonomy" id="2944139"/>
    <lineage>
        <taxon>Bacteria</taxon>
        <taxon>Pseudomonadati</taxon>
        <taxon>Pseudomonadota</taxon>
        <taxon>Gammaproteobacteria</taxon>
        <taxon>Cellvibrionales</taxon>
        <taxon>Cellvibrionaceae</taxon>
        <taxon>Gilvimarinus</taxon>
    </lineage>
</organism>
<dbReference type="AlphaFoldDB" id="A0A9X2KTT9"/>
<dbReference type="Pfam" id="PF01263">
    <property type="entry name" value="Aldose_epim"/>
    <property type="match status" value="1"/>
</dbReference>
<dbReference type="InterPro" id="IPR014718">
    <property type="entry name" value="GH-type_carb-bd"/>
</dbReference>
<dbReference type="GO" id="GO:0033499">
    <property type="term" value="P:galactose catabolic process via UDP-galactose, Leloir pathway"/>
    <property type="evidence" value="ECO:0007669"/>
    <property type="project" value="TreeGrafter"/>
</dbReference>
<proteinExistence type="predicted"/>
<dbReference type="GO" id="GO:0006006">
    <property type="term" value="P:glucose metabolic process"/>
    <property type="evidence" value="ECO:0007669"/>
    <property type="project" value="TreeGrafter"/>
</dbReference>
<dbReference type="EMBL" id="JAMFTH010000002">
    <property type="protein sequence ID" value="MCP8899639.1"/>
    <property type="molecule type" value="Genomic_DNA"/>
</dbReference>
<dbReference type="SUPFAM" id="SSF74650">
    <property type="entry name" value="Galactose mutarotase-like"/>
    <property type="match status" value="1"/>
</dbReference>
<dbReference type="PANTHER" id="PTHR10091">
    <property type="entry name" value="ALDOSE-1-EPIMERASE"/>
    <property type="match status" value="1"/>
</dbReference>
<dbReference type="RefSeq" id="WP_253967930.1">
    <property type="nucleotide sequence ID" value="NZ_JAMFTH010000002.1"/>
</dbReference>
<evidence type="ECO:0000313" key="2">
    <source>
        <dbReference type="Proteomes" id="UP001139319"/>
    </source>
</evidence>
<dbReference type="GO" id="GO:0030246">
    <property type="term" value="F:carbohydrate binding"/>
    <property type="evidence" value="ECO:0007669"/>
    <property type="project" value="InterPro"/>
</dbReference>
<accession>A0A9X2KTT9</accession>
<reference evidence="1" key="1">
    <citation type="submission" date="2022-05" db="EMBL/GenBank/DDBJ databases">
        <authorList>
            <person name="Sun H.-N."/>
        </authorList>
    </citation>
    <scope>NUCLEOTIDE SEQUENCE</scope>
    <source>
        <strain evidence="1">HB14</strain>
    </source>
</reference>
<sequence length="306" mass="33396">MNHQPLELRAGQACLTLEPAYGGMINGLVLPTRAGARDVIAGIGRDECAANPGFRGAVLFPFPNRLRDGRYRCEGRDYQFDLNEPALRNALHGFLYRAEAQVTEGPLVEGASSVSLVYAFDGSEPGYPFRARVQLDYVLYPEGELEVCMSVVNQGTHTIPVGMGWHPYFSLGVALDDCRLALPPARRTLVDERMLPTGQSEPDTRFVEGASLADVELDNCFVLDGQSGRVSARFDSERAGFGLELWQRAGNRGMNFMQVYTSPDRKSLAVEPMSCGIDAFNTGEGLVNLEPGQTFSGVFGVRAYGL</sequence>
<dbReference type="Proteomes" id="UP001139319">
    <property type="component" value="Unassembled WGS sequence"/>
</dbReference>
<comment type="caution">
    <text evidence="1">The sequence shown here is derived from an EMBL/GenBank/DDBJ whole genome shotgun (WGS) entry which is preliminary data.</text>
</comment>
<protein>
    <submittedName>
        <fullName evidence="1">Aldose epimerase</fullName>
    </submittedName>
</protein>
<gene>
    <name evidence="1" type="ORF">M6D89_10035</name>
</gene>
<dbReference type="PANTHER" id="PTHR10091:SF45">
    <property type="entry name" value="ALDOSE 1-EPIMERASE"/>
    <property type="match status" value="1"/>
</dbReference>
<dbReference type="InterPro" id="IPR008183">
    <property type="entry name" value="Aldose_1/G6P_1-epimerase"/>
</dbReference>
<dbReference type="GO" id="GO:0004034">
    <property type="term" value="F:aldose 1-epimerase activity"/>
    <property type="evidence" value="ECO:0007669"/>
    <property type="project" value="TreeGrafter"/>
</dbReference>
<name>A0A9X2KTT9_9GAMM</name>
<dbReference type="Gene3D" id="2.70.98.10">
    <property type="match status" value="1"/>
</dbReference>
<reference evidence="1" key="2">
    <citation type="submission" date="2023-01" db="EMBL/GenBank/DDBJ databases">
        <title>Gilvimarinus xylanilyticus HB14 isolated from Caulerpa lentillifera aquaculture base in Hainan, China.</title>
        <authorList>
            <person name="Zhang Y.-J."/>
        </authorList>
    </citation>
    <scope>NUCLEOTIDE SEQUENCE</scope>
    <source>
        <strain evidence="1">HB14</strain>
    </source>
</reference>
<keyword evidence="2" id="KW-1185">Reference proteome</keyword>